<dbReference type="GO" id="GO:0003724">
    <property type="term" value="F:RNA helicase activity"/>
    <property type="evidence" value="ECO:0007669"/>
    <property type="project" value="TreeGrafter"/>
</dbReference>
<evidence type="ECO:0000256" key="1">
    <source>
        <dbReference type="ARBA" id="ARBA00022741"/>
    </source>
</evidence>
<feature type="region of interest" description="Disordered" evidence="5">
    <location>
        <begin position="227"/>
        <end position="287"/>
    </location>
</feature>
<dbReference type="Gene3D" id="3.40.50.300">
    <property type="entry name" value="P-loop containing nucleotide triphosphate hydrolases"/>
    <property type="match status" value="2"/>
</dbReference>
<dbReference type="SMART" id="SM00490">
    <property type="entry name" value="HELICc"/>
    <property type="match status" value="1"/>
</dbReference>
<protein>
    <submittedName>
        <fullName evidence="8">RNA helicase</fullName>
    </submittedName>
</protein>
<accession>A0AAW0F3I2</accession>
<dbReference type="PROSITE" id="PS51192">
    <property type="entry name" value="HELICASE_ATP_BIND_1"/>
    <property type="match status" value="1"/>
</dbReference>
<sequence>MNVYSWETTDGAQQRHRRKKMKATGTVVLHADERVDVAFDRLQKEVVVERLHASKKEAEEALADPHRSAASVRTTLMTPATATALRERLGFEALLPCQAQCYRGIFNGRDIILHSRTGSGKTLAYALPLIERHLLLEQQQPQPRGTNAVAPAGPFLLVFVFSNDLAMQTKSVLEKVYGQQTRLRIAVAGFDDLHPTGDGAAVDILVGTVRSIDEAIRGHRAAAAATAAEEAEEQSAMQVRGKKRQRSASARQPGASEAEAEDDAGDAASESDEEEEEAQRERAGDDVAREVGIVSPARVRAIVVDEVDMTLGPRFSALGRRMKNLLKFIRRANGALTDGLLHDFRAHHYVLCGATIPNWVVKAGFLGVKKYYYQLIEVGSAKLPPQLECFRDACSAAERVQTATRLLTEQSAFNGRVVVFGTVRQLTSLEASLHAAAAAATPTTGAGTPAPRGKKSQEKKAAAAAAAASPSALSSSSSLVVRALTAQKDEVERVAAMEDFNCGVAQVLLCTDVAARGLDFTAVDTVLMLSLPRDTLASDTFVHRAGRTARVGRPGRCIVLHDASESAVMDAIAKSAHVVFKSLRPALAAAATAAAAAGGAETSAGKAGGDATAAAVALTSMKLVVRNPFRYSKPNVAVPSAMHVLNTNIGESLKSVLSDVRDEDGSGGEAVLFSVPASRAHEVKQRLWKYALQELPPPRA</sequence>
<dbReference type="PROSITE" id="PS51194">
    <property type="entry name" value="HELICASE_CTER"/>
    <property type="match status" value="1"/>
</dbReference>
<feature type="region of interest" description="Disordered" evidence="5">
    <location>
        <begin position="440"/>
        <end position="461"/>
    </location>
</feature>
<dbReference type="InterPro" id="IPR001650">
    <property type="entry name" value="Helicase_C-like"/>
</dbReference>
<keyword evidence="1" id="KW-0547">Nucleotide-binding</keyword>
<dbReference type="Pfam" id="PF00271">
    <property type="entry name" value="Helicase_C"/>
    <property type="match status" value="1"/>
</dbReference>
<gene>
    <name evidence="8" type="ORF">NESM_000070600</name>
</gene>
<dbReference type="Pfam" id="PF00270">
    <property type="entry name" value="DEAD"/>
    <property type="match status" value="1"/>
</dbReference>
<dbReference type="Proteomes" id="UP001430356">
    <property type="component" value="Unassembled WGS sequence"/>
</dbReference>
<dbReference type="InterPro" id="IPR050079">
    <property type="entry name" value="DEAD_box_RNA_helicase"/>
</dbReference>
<keyword evidence="4" id="KW-0067">ATP-binding</keyword>
<evidence type="ECO:0000313" key="9">
    <source>
        <dbReference type="Proteomes" id="UP001430356"/>
    </source>
</evidence>
<feature type="domain" description="Helicase ATP-binding" evidence="6">
    <location>
        <begin position="102"/>
        <end position="374"/>
    </location>
</feature>
<dbReference type="GO" id="GO:0005524">
    <property type="term" value="F:ATP binding"/>
    <property type="evidence" value="ECO:0007669"/>
    <property type="project" value="UniProtKB-KW"/>
</dbReference>
<feature type="compositionally biased region" description="Acidic residues" evidence="5">
    <location>
        <begin position="258"/>
        <end position="278"/>
    </location>
</feature>
<dbReference type="SUPFAM" id="SSF52540">
    <property type="entry name" value="P-loop containing nucleoside triphosphate hydrolases"/>
    <property type="match status" value="2"/>
</dbReference>
<feature type="domain" description="Helicase C-terminal" evidence="7">
    <location>
        <begin position="399"/>
        <end position="591"/>
    </location>
</feature>
<dbReference type="EMBL" id="JAECZO010000004">
    <property type="protein sequence ID" value="KAK7200194.1"/>
    <property type="molecule type" value="Genomic_DNA"/>
</dbReference>
<dbReference type="InterPro" id="IPR011545">
    <property type="entry name" value="DEAD/DEAH_box_helicase_dom"/>
</dbReference>
<comment type="caution">
    <text evidence="8">The sequence shown here is derived from an EMBL/GenBank/DDBJ whole genome shotgun (WGS) entry which is preliminary data.</text>
</comment>
<dbReference type="CDD" id="cd18787">
    <property type="entry name" value="SF2_C_DEAD"/>
    <property type="match status" value="1"/>
</dbReference>
<evidence type="ECO:0000313" key="8">
    <source>
        <dbReference type="EMBL" id="KAK7200194.1"/>
    </source>
</evidence>
<dbReference type="GO" id="GO:0016787">
    <property type="term" value="F:hydrolase activity"/>
    <property type="evidence" value="ECO:0007669"/>
    <property type="project" value="UniProtKB-KW"/>
</dbReference>
<evidence type="ECO:0000256" key="4">
    <source>
        <dbReference type="ARBA" id="ARBA00022840"/>
    </source>
</evidence>
<feature type="compositionally biased region" description="Low complexity" evidence="5">
    <location>
        <begin position="440"/>
        <end position="451"/>
    </location>
</feature>
<keyword evidence="3 8" id="KW-0347">Helicase</keyword>
<name>A0AAW0F3I2_9TRYP</name>
<dbReference type="InterPro" id="IPR014001">
    <property type="entry name" value="Helicase_ATP-bd"/>
</dbReference>
<dbReference type="InterPro" id="IPR027417">
    <property type="entry name" value="P-loop_NTPase"/>
</dbReference>
<reference evidence="8 9" key="1">
    <citation type="journal article" date="2021" name="MBio">
        <title>A New Model Trypanosomatid, Novymonas esmeraldas: Genomic Perception of Its 'Candidatus Pandoraea novymonadis' Endosymbiont.</title>
        <authorList>
            <person name="Zakharova A."/>
            <person name="Saura A."/>
            <person name="Butenko A."/>
            <person name="Podesvova L."/>
            <person name="Warmusova S."/>
            <person name="Kostygov A.Y."/>
            <person name="Nenarokova A."/>
            <person name="Lukes J."/>
            <person name="Opperdoes F.R."/>
            <person name="Yurchenko V."/>
        </authorList>
    </citation>
    <scope>NUCLEOTIDE SEQUENCE [LARGE SCALE GENOMIC DNA]</scope>
    <source>
        <strain evidence="8 9">E262AT.01</strain>
    </source>
</reference>
<organism evidence="8 9">
    <name type="scientific">Novymonas esmeraldas</name>
    <dbReference type="NCBI Taxonomy" id="1808958"/>
    <lineage>
        <taxon>Eukaryota</taxon>
        <taxon>Discoba</taxon>
        <taxon>Euglenozoa</taxon>
        <taxon>Kinetoplastea</taxon>
        <taxon>Metakinetoplastina</taxon>
        <taxon>Trypanosomatida</taxon>
        <taxon>Trypanosomatidae</taxon>
        <taxon>Novymonas</taxon>
    </lineage>
</organism>
<evidence type="ECO:0000256" key="2">
    <source>
        <dbReference type="ARBA" id="ARBA00022801"/>
    </source>
</evidence>
<keyword evidence="9" id="KW-1185">Reference proteome</keyword>
<dbReference type="GO" id="GO:0005829">
    <property type="term" value="C:cytosol"/>
    <property type="evidence" value="ECO:0007669"/>
    <property type="project" value="TreeGrafter"/>
</dbReference>
<evidence type="ECO:0000256" key="3">
    <source>
        <dbReference type="ARBA" id="ARBA00022806"/>
    </source>
</evidence>
<dbReference type="GO" id="GO:0003676">
    <property type="term" value="F:nucleic acid binding"/>
    <property type="evidence" value="ECO:0007669"/>
    <property type="project" value="InterPro"/>
</dbReference>
<dbReference type="SMART" id="SM00487">
    <property type="entry name" value="DEXDc"/>
    <property type="match status" value="1"/>
</dbReference>
<dbReference type="AlphaFoldDB" id="A0AAW0F3I2"/>
<evidence type="ECO:0000259" key="7">
    <source>
        <dbReference type="PROSITE" id="PS51194"/>
    </source>
</evidence>
<proteinExistence type="predicted"/>
<keyword evidence="2" id="KW-0378">Hydrolase</keyword>
<evidence type="ECO:0000259" key="6">
    <source>
        <dbReference type="PROSITE" id="PS51192"/>
    </source>
</evidence>
<dbReference type="PANTHER" id="PTHR47959:SF19">
    <property type="entry name" value="NUCLEOLAR RNA HELICASE 2-A"/>
    <property type="match status" value="1"/>
</dbReference>
<evidence type="ECO:0000256" key="5">
    <source>
        <dbReference type="SAM" id="MobiDB-lite"/>
    </source>
</evidence>
<dbReference type="PANTHER" id="PTHR47959">
    <property type="entry name" value="ATP-DEPENDENT RNA HELICASE RHLE-RELATED"/>
    <property type="match status" value="1"/>
</dbReference>